<feature type="chain" id="PRO_5022776574" evidence="1">
    <location>
        <begin position="26"/>
        <end position="346"/>
    </location>
</feature>
<accession>A0A5A9GL73</accession>
<evidence type="ECO:0000256" key="1">
    <source>
        <dbReference type="SAM" id="SignalP"/>
    </source>
</evidence>
<dbReference type="Proteomes" id="UP000324927">
    <property type="component" value="Unassembled WGS sequence"/>
</dbReference>
<dbReference type="OrthoDB" id="9875472at2"/>
<evidence type="ECO:0000313" key="3">
    <source>
        <dbReference type="Proteomes" id="UP000324927"/>
    </source>
</evidence>
<name>A0A5A9GL73_AZOLI</name>
<gene>
    <name evidence="2" type="ORF">FZ942_16160</name>
</gene>
<proteinExistence type="predicted"/>
<feature type="signal peptide" evidence="1">
    <location>
        <begin position="1"/>
        <end position="25"/>
    </location>
</feature>
<keyword evidence="1" id="KW-0732">Signal</keyword>
<dbReference type="AlphaFoldDB" id="A0A5A9GL73"/>
<keyword evidence="3" id="KW-1185">Reference proteome</keyword>
<evidence type="ECO:0000313" key="2">
    <source>
        <dbReference type="EMBL" id="KAA0595176.1"/>
    </source>
</evidence>
<protein>
    <submittedName>
        <fullName evidence="2">Uncharacterized protein</fullName>
    </submittedName>
</protein>
<reference evidence="2 3" key="1">
    <citation type="submission" date="2019-08" db="EMBL/GenBank/DDBJ databases">
        <authorList>
            <person name="Grouzdev D."/>
            <person name="Tikhonova E."/>
            <person name="Kravchenko I."/>
        </authorList>
    </citation>
    <scope>NUCLEOTIDE SEQUENCE [LARGE SCALE GENOMIC DNA]</scope>
    <source>
        <strain evidence="2 3">59b</strain>
    </source>
</reference>
<organism evidence="2 3">
    <name type="scientific">Azospirillum lipoferum</name>
    <dbReference type="NCBI Taxonomy" id="193"/>
    <lineage>
        <taxon>Bacteria</taxon>
        <taxon>Pseudomonadati</taxon>
        <taxon>Pseudomonadota</taxon>
        <taxon>Alphaproteobacteria</taxon>
        <taxon>Rhodospirillales</taxon>
        <taxon>Azospirillaceae</taxon>
        <taxon>Azospirillum</taxon>
    </lineage>
</organism>
<dbReference type="RefSeq" id="WP_149232118.1">
    <property type="nucleotide sequence ID" value="NZ_JALJXJ010000007.1"/>
</dbReference>
<comment type="caution">
    <text evidence="2">The sequence shown here is derived from an EMBL/GenBank/DDBJ whole genome shotgun (WGS) entry which is preliminary data.</text>
</comment>
<dbReference type="EMBL" id="VTTN01000006">
    <property type="protein sequence ID" value="KAA0595176.1"/>
    <property type="molecule type" value="Genomic_DNA"/>
</dbReference>
<sequence>MRRSIGFGFLTLAAAAGGFCLPVLAQSAKPDSVSPDRAQTEWVAIVRSGRAGDPAAPIVLARSDWEAFLAETRRARARAASTAIEDAELRLRTGIDGMVAAMRAEIPAFVGWRFSFFTTYRLTFTAVGGVFTGTDPESAVKIAVAERFREMVLKPVTVRTRLTQAMDDVTLNAANQREAFVAERRIALDRLARERGHASATAPVAAMMSEADALGLPTLSSVRPALPISDPNDEVGWLGQREALVMAGRQAARRGIGTIVEPTVLAVAPVSLVETAPFLVSAAAGATVLGAGLAVEFVALKLWESTEREALEEEAHGALNRYHQELSGIVSPVAGALITATLGATQ</sequence>